<dbReference type="FunFam" id="3.30.565.10:FF:000028">
    <property type="entry name" value="PAS sensor protein"/>
    <property type="match status" value="1"/>
</dbReference>
<dbReference type="FunFam" id="3.30.450.40:FF:000035">
    <property type="entry name" value="PAS sensor protein"/>
    <property type="match status" value="1"/>
</dbReference>
<protein>
    <recommendedName>
        <fullName evidence="2">PAS domain-containing protein</fullName>
    </recommendedName>
</protein>
<accession>A0A8J3R9V2</accession>
<dbReference type="Pfam" id="PF01590">
    <property type="entry name" value="GAF"/>
    <property type="match status" value="1"/>
</dbReference>
<dbReference type="SUPFAM" id="SSF55785">
    <property type="entry name" value="PYP-like sensor domain (PAS domain)"/>
    <property type="match status" value="1"/>
</dbReference>
<evidence type="ECO:0000313" key="4">
    <source>
        <dbReference type="Proteomes" id="UP000610966"/>
    </source>
</evidence>
<evidence type="ECO:0000259" key="2">
    <source>
        <dbReference type="PROSITE" id="PS50112"/>
    </source>
</evidence>
<evidence type="ECO:0000313" key="3">
    <source>
        <dbReference type="EMBL" id="GIH71108.1"/>
    </source>
</evidence>
<dbReference type="PANTHER" id="PTHR43156">
    <property type="entry name" value="STAGE II SPORULATION PROTEIN E-RELATED"/>
    <property type="match status" value="1"/>
</dbReference>
<dbReference type="PROSITE" id="PS50112">
    <property type="entry name" value="PAS"/>
    <property type="match status" value="1"/>
</dbReference>
<dbReference type="Gene3D" id="3.30.450.40">
    <property type="match status" value="1"/>
</dbReference>
<dbReference type="NCBIfam" id="TIGR00229">
    <property type="entry name" value="sensory_box"/>
    <property type="match status" value="1"/>
</dbReference>
<dbReference type="AlphaFoldDB" id="A0A8J3R9V2"/>
<keyword evidence="4" id="KW-1185">Reference proteome</keyword>
<gene>
    <name evidence="3" type="ORF">Mth01_33610</name>
</gene>
<dbReference type="InterPro" id="IPR000014">
    <property type="entry name" value="PAS"/>
</dbReference>
<dbReference type="GO" id="GO:0016791">
    <property type="term" value="F:phosphatase activity"/>
    <property type="evidence" value="ECO:0007669"/>
    <property type="project" value="TreeGrafter"/>
</dbReference>
<dbReference type="Pfam" id="PF13581">
    <property type="entry name" value="HATPase_c_2"/>
    <property type="match status" value="1"/>
</dbReference>
<dbReference type="Proteomes" id="UP000610966">
    <property type="component" value="Unassembled WGS sequence"/>
</dbReference>
<dbReference type="InterPro" id="IPR013656">
    <property type="entry name" value="PAS_4"/>
</dbReference>
<dbReference type="Pfam" id="PF07228">
    <property type="entry name" value="SpoIIE"/>
    <property type="match status" value="1"/>
</dbReference>
<evidence type="ECO:0000256" key="1">
    <source>
        <dbReference type="ARBA" id="ARBA00022801"/>
    </source>
</evidence>
<dbReference type="CDD" id="cd16936">
    <property type="entry name" value="HATPase_RsbW-like"/>
    <property type="match status" value="1"/>
</dbReference>
<dbReference type="InterPro" id="IPR003594">
    <property type="entry name" value="HATPase_dom"/>
</dbReference>
<dbReference type="InterPro" id="IPR036457">
    <property type="entry name" value="PPM-type-like_dom_sf"/>
</dbReference>
<dbReference type="Pfam" id="PF08448">
    <property type="entry name" value="PAS_4"/>
    <property type="match status" value="1"/>
</dbReference>
<dbReference type="Gene3D" id="3.60.40.10">
    <property type="entry name" value="PPM-type phosphatase domain"/>
    <property type="match status" value="1"/>
</dbReference>
<feature type="domain" description="PAS" evidence="2">
    <location>
        <begin position="17"/>
        <end position="87"/>
    </location>
</feature>
<dbReference type="InterPro" id="IPR029016">
    <property type="entry name" value="GAF-like_dom_sf"/>
</dbReference>
<keyword evidence="1" id="KW-0378">Hydrolase</keyword>
<dbReference type="InterPro" id="IPR036890">
    <property type="entry name" value="HATPase_C_sf"/>
</dbReference>
<dbReference type="InterPro" id="IPR001932">
    <property type="entry name" value="PPM-type_phosphatase-like_dom"/>
</dbReference>
<proteinExistence type="predicted"/>
<dbReference type="SMART" id="SM00065">
    <property type="entry name" value="GAF"/>
    <property type="match status" value="1"/>
</dbReference>
<dbReference type="RefSeq" id="WP_204016810.1">
    <property type="nucleotide sequence ID" value="NZ_BOOG01000030.1"/>
</dbReference>
<dbReference type="SUPFAM" id="SSF55874">
    <property type="entry name" value="ATPase domain of HSP90 chaperone/DNA topoisomerase II/histidine kinase"/>
    <property type="match status" value="1"/>
</dbReference>
<dbReference type="InterPro" id="IPR052016">
    <property type="entry name" value="Bact_Sigma-Reg"/>
</dbReference>
<dbReference type="Gene3D" id="3.30.565.10">
    <property type="entry name" value="Histidine kinase-like ATPase, C-terminal domain"/>
    <property type="match status" value="1"/>
</dbReference>
<dbReference type="CDD" id="cd00130">
    <property type="entry name" value="PAS"/>
    <property type="match status" value="1"/>
</dbReference>
<dbReference type="SUPFAM" id="SSF55781">
    <property type="entry name" value="GAF domain-like"/>
    <property type="match status" value="1"/>
</dbReference>
<dbReference type="PANTHER" id="PTHR43156:SF2">
    <property type="entry name" value="STAGE II SPORULATION PROTEIN E"/>
    <property type="match status" value="1"/>
</dbReference>
<sequence length="695" mass="74912">MGAVSPDGAGERDRDIDQATLAMVFSQSPVSLYIHDLDLRLVKYNTAGRELRGVPPAELLGQPMSELAPGFDFPTIEQIMKRVRDTGEPVFEQEMRGFPRSDPGTEHVVSMSAFRLHDAAGRPLGVAVSLVDVTDRARARARLELIHRANERVGTTLDIAHTAEELAEVVVPELADVVTIDVLDSALRGEAPSLRMVDERLPLRRMAFRAARETERSLTPIGEVGRFPAGTPHAQSLIDLRPRLIRRLDDDTGWPADDPARAELIHGGGVHSAMMVPLAARGAALGLVSFYRWRREGPFDDDDLALAAGLADRGAVCMENARRYLREHTIASVLQRSLLPSHPVTLSGMEVVHGYRSAGAGGDWFDVIPLSGARVGLVVGDVAGRGIHAAATMGRLRTAIRTLAALDLAPDETLARLDDLVLSLENEDAGSMDPTEKPPTSATCIYAVYDPISRHCWFARAGHPPPVLVHPAGGAEILDIPAGPPLGVGGPPFESAELDLLDGSVLALYTKGLLTGRPGGADAALTQLQRVLTPADRPLDERCGDVLHTLLPARPSDDAVLLLARTRTLAADRVATWTLPCDPAIVATARTMTARQLAAWNLDDLTFNTELVVSELVTNAIRYATGPIGLRLIRDTALSCEVSDCSSTAPHLRHARTMDERGRGLFLVAQTTQRWGTRYTPDGKTVWAEISEAAA</sequence>
<dbReference type="SMART" id="SM00091">
    <property type="entry name" value="PAS"/>
    <property type="match status" value="1"/>
</dbReference>
<organism evidence="3 4">
    <name type="scientific">Sphaerimonospora thailandensis</name>
    <dbReference type="NCBI Taxonomy" id="795644"/>
    <lineage>
        <taxon>Bacteria</taxon>
        <taxon>Bacillati</taxon>
        <taxon>Actinomycetota</taxon>
        <taxon>Actinomycetes</taxon>
        <taxon>Streptosporangiales</taxon>
        <taxon>Streptosporangiaceae</taxon>
        <taxon>Sphaerimonospora</taxon>
    </lineage>
</organism>
<name>A0A8J3R9V2_9ACTN</name>
<dbReference type="InterPro" id="IPR035965">
    <property type="entry name" value="PAS-like_dom_sf"/>
</dbReference>
<dbReference type="InterPro" id="IPR003018">
    <property type="entry name" value="GAF"/>
</dbReference>
<dbReference type="Gene3D" id="3.30.450.20">
    <property type="entry name" value="PAS domain"/>
    <property type="match status" value="1"/>
</dbReference>
<dbReference type="EMBL" id="BOOG01000030">
    <property type="protein sequence ID" value="GIH71108.1"/>
    <property type="molecule type" value="Genomic_DNA"/>
</dbReference>
<reference evidence="3" key="1">
    <citation type="submission" date="2021-01" db="EMBL/GenBank/DDBJ databases">
        <title>Whole genome shotgun sequence of Sphaerimonospora thailandensis NBRC 107569.</title>
        <authorList>
            <person name="Komaki H."/>
            <person name="Tamura T."/>
        </authorList>
    </citation>
    <scope>NUCLEOTIDE SEQUENCE</scope>
    <source>
        <strain evidence="3">NBRC 107569</strain>
    </source>
</reference>
<comment type="caution">
    <text evidence="3">The sequence shown here is derived from an EMBL/GenBank/DDBJ whole genome shotgun (WGS) entry which is preliminary data.</text>
</comment>
<dbReference type="SMART" id="SM00331">
    <property type="entry name" value="PP2C_SIG"/>
    <property type="match status" value="1"/>
</dbReference>